<dbReference type="PROSITE" id="PS00973">
    <property type="entry name" value="USP_2"/>
    <property type="match status" value="1"/>
</dbReference>
<dbReference type="Gene3D" id="3.90.70.10">
    <property type="entry name" value="Cysteine proteinases"/>
    <property type="match status" value="1"/>
</dbReference>
<dbReference type="CDD" id="cd02257">
    <property type="entry name" value="Peptidase_C19"/>
    <property type="match status" value="1"/>
</dbReference>
<dbReference type="GO" id="GO:0016579">
    <property type="term" value="P:protein deubiquitination"/>
    <property type="evidence" value="ECO:0007669"/>
    <property type="project" value="InterPro"/>
</dbReference>
<reference evidence="5" key="1">
    <citation type="submission" date="2022-11" db="UniProtKB">
        <authorList>
            <consortium name="WormBaseParasite"/>
        </authorList>
    </citation>
    <scope>IDENTIFICATION</scope>
</reference>
<dbReference type="InterPro" id="IPR028889">
    <property type="entry name" value="USP"/>
</dbReference>
<comment type="catalytic activity">
    <reaction evidence="1">
        <text>Thiol-dependent hydrolysis of ester, thioester, amide, peptide and isopeptide bonds formed by the C-terminal Gly of ubiquitin (a 76-residue protein attached to proteins as an intracellular targeting signal).</text>
        <dbReference type="EC" id="3.4.19.12"/>
    </reaction>
</comment>
<dbReference type="InterPro" id="IPR038765">
    <property type="entry name" value="Papain-like_cys_pep_sf"/>
</dbReference>
<dbReference type="AlphaFoldDB" id="A0A915ML25"/>
<organism evidence="4 5">
    <name type="scientific">Meloidogyne javanica</name>
    <name type="common">Root-knot nematode worm</name>
    <dbReference type="NCBI Taxonomy" id="6303"/>
    <lineage>
        <taxon>Eukaryota</taxon>
        <taxon>Metazoa</taxon>
        <taxon>Ecdysozoa</taxon>
        <taxon>Nematoda</taxon>
        <taxon>Chromadorea</taxon>
        <taxon>Rhabditida</taxon>
        <taxon>Tylenchina</taxon>
        <taxon>Tylenchomorpha</taxon>
        <taxon>Tylenchoidea</taxon>
        <taxon>Meloidogynidae</taxon>
        <taxon>Meloidogyninae</taxon>
        <taxon>Meloidogyne</taxon>
        <taxon>Meloidogyne incognita group</taxon>
    </lineage>
</organism>
<sequence length="386" mass="45574">MVAIKIKPDGQSYLVPDNLVLESDDQLNDFTILEIPGEINKQLLQNNMVIAIVYFVFGNGKIYGEPYIANLNRDLSYNHLRFELMEKGTFLLPKPYYKINFCKLRLQNSDGTFICFDQRIMKPLLHECVDRVLNEKENTKKVIQLIVEWDLSLKTNFESNSMKEQINENYSLQDNFNNNSKQTPVPLIQLLDNFTKPEPIQFWNCPKCKQTSGSMQIKFDYLPDILVFYLKRFDQSGSHAKKNDKNVQIPLEELDMSSYINNQHSLKNLSKHRGKFEYNGNKYDLSSIIYHHGYAFSSGHYTAAARNSIDGKWRLFNDDRVSDKSQSEISESNCSYMLFYQRRPFVPWFHHTVPLHIIQEYQEMDRDVRKYKQRNNSQKQNKYSHY</sequence>
<dbReference type="InterPro" id="IPR001394">
    <property type="entry name" value="Peptidase_C19_UCH"/>
</dbReference>
<name>A0A915ML25_MELJA</name>
<accession>A0A915ML25</accession>
<dbReference type="PROSITE" id="PS50235">
    <property type="entry name" value="USP_3"/>
    <property type="match status" value="1"/>
</dbReference>
<evidence type="ECO:0000313" key="4">
    <source>
        <dbReference type="Proteomes" id="UP000887561"/>
    </source>
</evidence>
<proteinExistence type="predicted"/>
<dbReference type="PANTHER" id="PTHR21646">
    <property type="entry name" value="UBIQUITIN CARBOXYL-TERMINAL HYDROLASE"/>
    <property type="match status" value="1"/>
</dbReference>
<keyword evidence="4" id="KW-1185">Reference proteome</keyword>
<dbReference type="WBParaSite" id="scaffold396_cov189.g982">
    <property type="protein sequence ID" value="scaffold396_cov189.g982"/>
    <property type="gene ID" value="scaffold396_cov189.g982"/>
</dbReference>
<evidence type="ECO:0000313" key="5">
    <source>
        <dbReference type="WBParaSite" id="scaffold396_cov189.g982"/>
    </source>
</evidence>
<evidence type="ECO:0000256" key="2">
    <source>
        <dbReference type="ARBA" id="ARBA00012759"/>
    </source>
</evidence>
<dbReference type="Pfam" id="PF00443">
    <property type="entry name" value="UCH"/>
    <property type="match status" value="1"/>
</dbReference>
<dbReference type="Proteomes" id="UP000887561">
    <property type="component" value="Unplaced"/>
</dbReference>
<feature type="domain" description="USP" evidence="3">
    <location>
        <begin position="1"/>
        <end position="343"/>
    </location>
</feature>
<dbReference type="SUPFAM" id="SSF54001">
    <property type="entry name" value="Cysteine proteinases"/>
    <property type="match status" value="1"/>
</dbReference>
<dbReference type="InterPro" id="IPR050185">
    <property type="entry name" value="Ub_carboxyl-term_hydrolase"/>
</dbReference>
<evidence type="ECO:0000256" key="1">
    <source>
        <dbReference type="ARBA" id="ARBA00000707"/>
    </source>
</evidence>
<dbReference type="EC" id="3.4.19.12" evidence="2"/>
<dbReference type="InterPro" id="IPR018200">
    <property type="entry name" value="USP_CS"/>
</dbReference>
<dbReference type="GO" id="GO:0004843">
    <property type="term" value="F:cysteine-type deubiquitinase activity"/>
    <property type="evidence" value="ECO:0007669"/>
    <property type="project" value="UniProtKB-EC"/>
</dbReference>
<protein>
    <recommendedName>
        <fullName evidence="2">ubiquitinyl hydrolase 1</fullName>
        <ecNumber evidence="2">3.4.19.12</ecNumber>
    </recommendedName>
</protein>
<evidence type="ECO:0000259" key="3">
    <source>
        <dbReference type="PROSITE" id="PS50235"/>
    </source>
</evidence>